<reference evidence="3" key="1">
    <citation type="submission" date="2022-11" db="UniProtKB">
        <authorList>
            <consortium name="WormBaseParasite"/>
        </authorList>
    </citation>
    <scope>IDENTIFICATION</scope>
</reference>
<evidence type="ECO:0000256" key="1">
    <source>
        <dbReference type="SAM" id="MobiDB-lite"/>
    </source>
</evidence>
<sequence length="118" mass="12858">MQVPGQGGWQQPPMQQQQQQQQPQQQQFYGQQQQQQRVPQTHPNQQYGQAPQQGGWGPGGFGQPTQGGQPRGPGAGPPMSPAMQQHHLNQVRSPSVPGMTPSPMMGQHMGDPSQGGYR</sequence>
<dbReference type="Proteomes" id="UP000887566">
    <property type="component" value="Unplaced"/>
</dbReference>
<feature type="compositionally biased region" description="Low complexity" evidence="1">
    <location>
        <begin position="9"/>
        <end position="53"/>
    </location>
</feature>
<dbReference type="WBParaSite" id="PSAMB.scaffold275size59647.g4151.t1">
    <property type="protein sequence ID" value="PSAMB.scaffold275size59647.g4151.t1"/>
    <property type="gene ID" value="PSAMB.scaffold275size59647.g4151"/>
</dbReference>
<evidence type="ECO:0000313" key="3">
    <source>
        <dbReference type="WBParaSite" id="PSAMB.scaffold275size59647.g4151.t1"/>
    </source>
</evidence>
<dbReference type="AlphaFoldDB" id="A0A914VYQ4"/>
<feature type="region of interest" description="Disordered" evidence="1">
    <location>
        <begin position="1"/>
        <end position="118"/>
    </location>
</feature>
<evidence type="ECO:0000313" key="2">
    <source>
        <dbReference type="Proteomes" id="UP000887566"/>
    </source>
</evidence>
<protein>
    <submittedName>
        <fullName evidence="3">Uncharacterized protein</fullName>
    </submittedName>
</protein>
<proteinExistence type="predicted"/>
<accession>A0A914VYQ4</accession>
<name>A0A914VYQ4_9BILA</name>
<organism evidence="2 3">
    <name type="scientific">Plectus sambesii</name>
    <dbReference type="NCBI Taxonomy" id="2011161"/>
    <lineage>
        <taxon>Eukaryota</taxon>
        <taxon>Metazoa</taxon>
        <taxon>Ecdysozoa</taxon>
        <taxon>Nematoda</taxon>
        <taxon>Chromadorea</taxon>
        <taxon>Plectida</taxon>
        <taxon>Plectina</taxon>
        <taxon>Plectoidea</taxon>
        <taxon>Plectidae</taxon>
        <taxon>Plectus</taxon>
    </lineage>
</organism>
<keyword evidence="2" id="KW-1185">Reference proteome</keyword>